<proteinExistence type="predicted"/>
<keyword evidence="2" id="KW-1185">Reference proteome</keyword>
<dbReference type="OrthoDB" id="6711925at2"/>
<dbReference type="EMBL" id="OOGT01000028">
    <property type="protein sequence ID" value="SPL69769.1"/>
    <property type="molecule type" value="Genomic_DNA"/>
</dbReference>
<gene>
    <name evidence="1" type="ORF">KPC_0947</name>
</gene>
<reference evidence="2" key="1">
    <citation type="submission" date="2018-03" db="EMBL/GenBank/DDBJ databases">
        <authorList>
            <person name="Blom J."/>
        </authorList>
    </citation>
    <scope>NUCLEOTIDE SEQUENCE [LARGE SCALE GENOMIC DNA]</scope>
    <source>
        <strain evidence="2">KPC-SM-21</strain>
    </source>
</reference>
<sequence length="85" mass="9280">MIELLIVAALVIWSAIIAFNKIFPKTAYAVYFKLAQIAEQQGWSTLAKWLRPKMATGCGGSCGCGNSESESVAVKKTEVQAVKWK</sequence>
<protein>
    <submittedName>
        <fullName evidence="1">Uncharacterized protein</fullName>
    </submittedName>
</protein>
<dbReference type="Pfam" id="PF20228">
    <property type="entry name" value="DUF6587"/>
    <property type="match status" value="1"/>
</dbReference>
<evidence type="ECO:0000313" key="2">
    <source>
        <dbReference type="Proteomes" id="UP000245974"/>
    </source>
</evidence>
<dbReference type="Proteomes" id="UP000245974">
    <property type="component" value="Unassembled WGS sequence"/>
</dbReference>
<organism evidence="1 2">
    <name type="scientific">Acinetobacter stercoris</name>
    <dbReference type="NCBI Taxonomy" id="2126983"/>
    <lineage>
        <taxon>Bacteria</taxon>
        <taxon>Pseudomonadati</taxon>
        <taxon>Pseudomonadota</taxon>
        <taxon>Gammaproteobacteria</taxon>
        <taxon>Moraxellales</taxon>
        <taxon>Moraxellaceae</taxon>
        <taxon>Acinetobacter</taxon>
    </lineage>
</organism>
<name>A0A2U3MWU2_9GAMM</name>
<evidence type="ECO:0000313" key="1">
    <source>
        <dbReference type="EMBL" id="SPL69769.1"/>
    </source>
</evidence>
<dbReference type="InterPro" id="IPR046494">
    <property type="entry name" value="DUF6587"/>
</dbReference>
<accession>A0A2U3MWU2</accession>
<dbReference type="AlphaFoldDB" id="A0A2U3MWU2"/>
<dbReference type="RefSeq" id="WP_121973285.1">
    <property type="nucleotide sequence ID" value="NZ_OOGT01000028.1"/>
</dbReference>
<dbReference type="InParanoid" id="A0A2U3MWU2"/>